<evidence type="ECO:0000256" key="1">
    <source>
        <dbReference type="SAM" id="SignalP"/>
    </source>
</evidence>
<dbReference type="Pfam" id="PF07995">
    <property type="entry name" value="GSDH"/>
    <property type="match status" value="1"/>
</dbReference>
<dbReference type="PROSITE" id="PS51257">
    <property type="entry name" value="PROKAR_LIPOPROTEIN"/>
    <property type="match status" value="1"/>
</dbReference>
<dbReference type="InterPro" id="IPR011041">
    <property type="entry name" value="Quinoprot_gluc/sorb_DH_b-prop"/>
</dbReference>
<gene>
    <name evidence="3" type="ORF">GRI75_13875</name>
</gene>
<accession>A0A6I4UUX7</accession>
<keyword evidence="1" id="KW-0732">Signal</keyword>
<dbReference type="AlphaFoldDB" id="A0A6I4UUX7"/>
<dbReference type="PANTHER" id="PTHR19328">
    <property type="entry name" value="HEDGEHOG-INTERACTING PROTEIN"/>
    <property type="match status" value="1"/>
</dbReference>
<comment type="caution">
    <text evidence="3">The sequence shown here is derived from an EMBL/GenBank/DDBJ whole genome shotgun (WGS) entry which is preliminary data.</text>
</comment>
<dbReference type="Proteomes" id="UP000469159">
    <property type="component" value="Unassembled WGS sequence"/>
</dbReference>
<feature type="chain" id="PRO_5026222945" evidence="1">
    <location>
        <begin position="26"/>
        <end position="394"/>
    </location>
</feature>
<dbReference type="PANTHER" id="PTHR19328:SF75">
    <property type="entry name" value="ALDOSE SUGAR DEHYDROGENASE YLII"/>
    <property type="match status" value="1"/>
</dbReference>
<keyword evidence="4" id="KW-1185">Reference proteome</keyword>
<evidence type="ECO:0000259" key="2">
    <source>
        <dbReference type="Pfam" id="PF07995"/>
    </source>
</evidence>
<organism evidence="3 4">
    <name type="scientific">Croceibacterium soli</name>
    <dbReference type="NCBI Taxonomy" id="1739690"/>
    <lineage>
        <taxon>Bacteria</taxon>
        <taxon>Pseudomonadati</taxon>
        <taxon>Pseudomonadota</taxon>
        <taxon>Alphaproteobacteria</taxon>
        <taxon>Sphingomonadales</taxon>
        <taxon>Erythrobacteraceae</taxon>
        <taxon>Croceibacterium</taxon>
    </lineage>
</organism>
<feature type="signal peptide" evidence="1">
    <location>
        <begin position="1"/>
        <end position="25"/>
    </location>
</feature>
<reference evidence="3 4" key="1">
    <citation type="submission" date="2019-12" db="EMBL/GenBank/DDBJ databases">
        <title>Genomic-based taxomic classification of the family Erythrobacteraceae.</title>
        <authorList>
            <person name="Xu L."/>
        </authorList>
    </citation>
    <scope>NUCLEOTIDE SEQUENCE [LARGE SCALE GENOMIC DNA]</scope>
    <source>
        <strain evidence="3 4">MCCC 1K02066</strain>
    </source>
</reference>
<protein>
    <submittedName>
        <fullName evidence="3">PQQ-dependent sugar dehydrogenase</fullName>
    </submittedName>
</protein>
<name>A0A6I4UUX7_9SPHN</name>
<dbReference type="EMBL" id="WTYK01000010">
    <property type="protein sequence ID" value="MXP42730.1"/>
    <property type="molecule type" value="Genomic_DNA"/>
</dbReference>
<dbReference type="SUPFAM" id="SSF50952">
    <property type="entry name" value="Soluble quinoprotein glucose dehydrogenase"/>
    <property type="match status" value="1"/>
</dbReference>
<dbReference type="InterPro" id="IPR011042">
    <property type="entry name" value="6-blade_b-propeller_TolB-like"/>
</dbReference>
<evidence type="ECO:0000313" key="4">
    <source>
        <dbReference type="Proteomes" id="UP000469159"/>
    </source>
</evidence>
<dbReference type="InterPro" id="IPR012938">
    <property type="entry name" value="Glc/Sorbosone_DH"/>
</dbReference>
<proteinExistence type="predicted"/>
<evidence type="ECO:0000313" key="3">
    <source>
        <dbReference type="EMBL" id="MXP42730.1"/>
    </source>
</evidence>
<feature type="domain" description="Glucose/Sorbosone dehydrogenase" evidence="2">
    <location>
        <begin position="54"/>
        <end position="387"/>
    </location>
</feature>
<sequence length="394" mass="42001">MFMRISTLALSLSALVTASCGSAQSGDSAAEPARTGVAASESAGPFAITPRGTFEEPWGIIFAPGTEVLFITEKAGTMKFVDLPSGRVGTVSGLPEVAYGGQGGLGDVAFLESEASATLDRRTIYLTWAAAVGDERRAELGRGTLVCEEADACRIEGLQVIWRQQPAIKSPGHFSHRIEFSPDGKYLFLGSGERMQGDPAQGLDNNLGKVLRLNLDGTPAEGNPFADRGGVSREIWSYGHRNVAGLQFDPNGQLWDLEHGPRGGDELNRVEPGNNYGWPVRSNGDNYNGDPIPDHSADDGFAKSAIGWTPVIAPGDFIFYSGKLWPEWRGHALIAGLGSQSLVRVSLSGEQGTEEGRTKFGKRLRDIVEAPDGSVYVVEDGKGGRLLQLTPAGR</sequence>
<dbReference type="Gene3D" id="2.120.10.30">
    <property type="entry name" value="TolB, C-terminal domain"/>
    <property type="match status" value="1"/>
</dbReference>
<dbReference type="OrthoDB" id="9770043at2"/>